<keyword evidence="3" id="KW-0479">Metal-binding</keyword>
<dbReference type="AlphaFoldDB" id="A0A6J0BCY7"/>
<keyword evidence="2" id="KW-0217">Developmental protein</keyword>
<evidence type="ECO:0000256" key="13">
    <source>
        <dbReference type="PROSITE-ProRule" id="PRU00042"/>
    </source>
</evidence>
<dbReference type="InterPro" id="IPR050717">
    <property type="entry name" value="C2H2-ZF_Transcription_Reg"/>
</dbReference>
<evidence type="ECO:0000256" key="7">
    <source>
        <dbReference type="ARBA" id="ARBA00022833"/>
    </source>
</evidence>
<dbReference type="SMART" id="SM00355">
    <property type="entry name" value="ZnF_C2H2"/>
    <property type="match status" value="2"/>
</dbReference>
<evidence type="ECO:0000256" key="2">
    <source>
        <dbReference type="ARBA" id="ARBA00022473"/>
    </source>
</evidence>
<evidence type="ECO:0000256" key="8">
    <source>
        <dbReference type="ARBA" id="ARBA00023015"/>
    </source>
</evidence>
<organism evidence="16">
    <name type="scientific">Neodiprion lecontei</name>
    <name type="common">Redheaded pine sawfly</name>
    <dbReference type="NCBI Taxonomy" id="441921"/>
    <lineage>
        <taxon>Eukaryota</taxon>
        <taxon>Metazoa</taxon>
        <taxon>Ecdysozoa</taxon>
        <taxon>Arthropoda</taxon>
        <taxon>Hexapoda</taxon>
        <taxon>Insecta</taxon>
        <taxon>Pterygota</taxon>
        <taxon>Neoptera</taxon>
        <taxon>Endopterygota</taxon>
        <taxon>Hymenoptera</taxon>
        <taxon>Tenthredinoidea</taxon>
        <taxon>Diprionidae</taxon>
        <taxon>Diprioninae</taxon>
        <taxon>Neodiprion</taxon>
    </lineage>
</organism>
<evidence type="ECO:0000256" key="5">
    <source>
        <dbReference type="ARBA" id="ARBA00022771"/>
    </source>
</evidence>
<dbReference type="InterPro" id="IPR036236">
    <property type="entry name" value="Znf_C2H2_sf"/>
</dbReference>
<evidence type="ECO:0000256" key="1">
    <source>
        <dbReference type="ARBA" id="ARBA00004123"/>
    </source>
</evidence>
<keyword evidence="7" id="KW-0862">Zinc</keyword>
<comment type="subcellular location">
    <subcellularLocation>
        <location evidence="1">Nucleus</location>
    </subcellularLocation>
</comment>
<name>A0A6J0BCY7_NEOLC</name>
<dbReference type="CTD" id="49638"/>
<feature type="domain" description="C2H2-type" evidence="14">
    <location>
        <begin position="30"/>
        <end position="57"/>
    </location>
</feature>
<sequence length="81" mass="9835">MFAIMPMETEGHGREFARRQKMRAKCSVEFVCKYCQRRFTKPYNLMIHERSHKDDVTFTCEVCGKSFKRQDNLKQHRCGWR</sequence>
<evidence type="ECO:0000256" key="3">
    <source>
        <dbReference type="ARBA" id="ARBA00022723"/>
    </source>
</evidence>
<dbReference type="GeneID" id="107218707"/>
<dbReference type="Proteomes" id="UP000829291">
    <property type="component" value="Chromosome 1"/>
</dbReference>
<dbReference type="FunFam" id="3.30.160.60:FF:000712">
    <property type="entry name" value="Drumstick, isoform C"/>
    <property type="match status" value="1"/>
</dbReference>
<evidence type="ECO:0000313" key="15">
    <source>
        <dbReference type="Proteomes" id="UP000829291"/>
    </source>
</evidence>
<dbReference type="GO" id="GO:0000977">
    <property type="term" value="F:RNA polymerase II transcription regulatory region sequence-specific DNA binding"/>
    <property type="evidence" value="ECO:0007669"/>
    <property type="project" value="TreeGrafter"/>
</dbReference>
<dbReference type="PANTHER" id="PTHR14196:SF0">
    <property type="entry name" value="PROTEIN BOWEL"/>
    <property type="match status" value="1"/>
</dbReference>
<evidence type="ECO:0000259" key="14">
    <source>
        <dbReference type="PROSITE" id="PS50157"/>
    </source>
</evidence>
<dbReference type="InterPro" id="IPR013087">
    <property type="entry name" value="Znf_C2H2_type"/>
</dbReference>
<dbReference type="GO" id="GO:0000981">
    <property type="term" value="F:DNA-binding transcription factor activity, RNA polymerase II-specific"/>
    <property type="evidence" value="ECO:0007669"/>
    <property type="project" value="TreeGrafter"/>
</dbReference>
<dbReference type="PROSITE" id="PS00028">
    <property type="entry name" value="ZINC_FINGER_C2H2_1"/>
    <property type="match status" value="1"/>
</dbReference>
<keyword evidence="8" id="KW-0805">Transcription regulation</keyword>
<evidence type="ECO:0000256" key="12">
    <source>
        <dbReference type="ARBA" id="ARBA00068792"/>
    </source>
</evidence>
<proteinExistence type="predicted"/>
<dbReference type="RefSeq" id="XP_015512181.1">
    <property type="nucleotide sequence ID" value="XM_015656695.2"/>
</dbReference>
<keyword evidence="4" id="KW-0677">Repeat</keyword>
<protein>
    <recommendedName>
        <fullName evidence="12">Protein drumstick</fullName>
    </recommendedName>
</protein>
<gene>
    <name evidence="16" type="primary">LOC107218707</name>
</gene>
<dbReference type="Gene3D" id="3.30.160.60">
    <property type="entry name" value="Classic Zinc Finger"/>
    <property type="match status" value="2"/>
</dbReference>
<dbReference type="GO" id="GO:0007366">
    <property type="term" value="P:periodic partitioning by pair rule gene"/>
    <property type="evidence" value="ECO:0007669"/>
    <property type="project" value="UniProtKB-KW"/>
</dbReference>
<evidence type="ECO:0000256" key="4">
    <source>
        <dbReference type="ARBA" id="ARBA00022737"/>
    </source>
</evidence>
<keyword evidence="9" id="KW-0238">DNA-binding</keyword>
<keyword evidence="10" id="KW-0804">Transcription</keyword>
<dbReference type="FunFam" id="3.30.160.60:FF:001793">
    <property type="entry name" value="Blast:Protein drumstick"/>
    <property type="match status" value="1"/>
</dbReference>
<reference evidence="16" key="1">
    <citation type="submission" date="2025-08" db="UniProtKB">
        <authorList>
            <consortium name="RefSeq"/>
        </authorList>
    </citation>
    <scope>IDENTIFICATION</scope>
    <source>
        <tissue evidence="16">Thorax and Abdomen</tissue>
    </source>
</reference>
<dbReference type="OrthoDB" id="9451254at2759"/>
<keyword evidence="11" id="KW-0539">Nucleus</keyword>
<evidence type="ECO:0000256" key="6">
    <source>
        <dbReference type="ARBA" id="ARBA00022788"/>
    </source>
</evidence>
<dbReference type="Pfam" id="PF00096">
    <property type="entry name" value="zf-C2H2"/>
    <property type="match status" value="2"/>
</dbReference>
<keyword evidence="6" id="KW-0562">Pair-rule protein</keyword>
<dbReference type="SUPFAM" id="SSF57667">
    <property type="entry name" value="beta-beta-alpha zinc fingers"/>
    <property type="match status" value="1"/>
</dbReference>
<evidence type="ECO:0000256" key="11">
    <source>
        <dbReference type="ARBA" id="ARBA00023242"/>
    </source>
</evidence>
<evidence type="ECO:0000256" key="10">
    <source>
        <dbReference type="ARBA" id="ARBA00023163"/>
    </source>
</evidence>
<evidence type="ECO:0000256" key="9">
    <source>
        <dbReference type="ARBA" id="ARBA00023125"/>
    </source>
</evidence>
<evidence type="ECO:0000313" key="16">
    <source>
        <dbReference type="RefSeq" id="XP_015512181.1"/>
    </source>
</evidence>
<accession>A0A6J0BCY7</accession>
<keyword evidence="15" id="KW-1185">Reference proteome</keyword>
<dbReference type="GO" id="GO:0008270">
    <property type="term" value="F:zinc ion binding"/>
    <property type="evidence" value="ECO:0007669"/>
    <property type="project" value="UniProtKB-KW"/>
</dbReference>
<keyword evidence="5 13" id="KW-0863">Zinc-finger</keyword>
<dbReference type="PANTHER" id="PTHR14196">
    <property type="entry name" value="ODD-SKIPPED - RELATED"/>
    <property type="match status" value="1"/>
</dbReference>
<dbReference type="PROSITE" id="PS50157">
    <property type="entry name" value="ZINC_FINGER_C2H2_2"/>
    <property type="match status" value="2"/>
</dbReference>
<dbReference type="GO" id="GO:0005634">
    <property type="term" value="C:nucleus"/>
    <property type="evidence" value="ECO:0007669"/>
    <property type="project" value="UniProtKB-SubCell"/>
</dbReference>
<feature type="domain" description="C2H2-type" evidence="14">
    <location>
        <begin position="58"/>
        <end position="77"/>
    </location>
</feature>